<reference evidence="1" key="1">
    <citation type="submission" date="2021-03" db="EMBL/GenBank/DDBJ databases">
        <authorList>
            <consortium name="DOE Joint Genome Institute"/>
            <person name="Ahrendt S."/>
            <person name="Looney B.P."/>
            <person name="Miyauchi S."/>
            <person name="Morin E."/>
            <person name="Drula E."/>
            <person name="Courty P.E."/>
            <person name="Chicoki N."/>
            <person name="Fauchery L."/>
            <person name="Kohler A."/>
            <person name="Kuo A."/>
            <person name="Labutti K."/>
            <person name="Pangilinan J."/>
            <person name="Lipzen A."/>
            <person name="Riley R."/>
            <person name="Andreopoulos W."/>
            <person name="He G."/>
            <person name="Johnson J."/>
            <person name="Barry K.W."/>
            <person name="Grigoriev I.V."/>
            <person name="Nagy L."/>
            <person name="Hibbett D."/>
            <person name="Henrissat B."/>
            <person name="Matheny P.B."/>
            <person name="Labbe J."/>
            <person name="Martin F."/>
        </authorList>
    </citation>
    <scope>NUCLEOTIDE SEQUENCE</scope>
    <source>
        <strain evidence="1">HHB10654</strain>
    </source>
</reference>
<keyword evidence="2" id="KW-1185">Reference proteome</keyword>
<name>A0ACB8TIS7_9AGAM</name>
<dbReference type="EMBL" id="MU277188">
    <property type="protein sequence ID" value="KAI0068295.1"/>
    <property type="molecule type" value="Genomic_DNA"/>
</dbReference>
<evidence type="ECO:0000313" key="1">
    <source>
        <dbReference type="EMBL" id="KAI0068295.1"/>
    </source>
</evidence>
<gene>
    <name evidence="1" type="ORF">BV25DRAFT_1793083</name>
</gene>
<proteinExistence type="predicted"/>
<dbReference type="Proteomes" id="UP000814140">
    <property type="component" value="Unassembled WGS sequence"/>
</dbReference>
<evidence type="ECO:0000313" key="2">
    <source>
        <dbReference type="Proteomes" id="UP000814140"/>
    </source>
</evidence>
<sequence length="783" mass="85328">MAYNPLDNRPNNSPYGSGDPYYHESTGYITPSNPKKGISNWIKIGIPVAILVIAGAVVGGVVGSRHHSSSSSSSSSTSGGTVPGGAAAASSAVSAKNAIGRFATATNTEFEMPVYPSTTNTAVFTSPTFLSAAALTWPQDPFQPGANPTPTQLRPDRPRLIAPAYKWAMLPTFIASDPYFKGWNDTIFGNATAYFSLPPVVYHMDGDSGILDNAREIKMRIKAFAYVYRMTNDTKWVDRTWQELQNAAGNGTTQFGPVADKWNTAHFLDTAEFTAAFAIAYDWLYDLWTDDQKSQIRFTMNLYGLGPGLQVYQGDPNGVGWWSKNIEGNWNCVCNSGLTMGALAILGDDTTGNAQALLGFTIDDAKNNCAQAVSNDGTWSETANYWYFGTTAHAEMSSSLITATGSDQGLLSVNPTFNMTGLFHMYVQGATSLFNYGDHGPNKFSTTANSMIFYASQYNAPQFALFQRDQHDAPEPWSMFWYEPSIYGAFWDGMPLDHFFDNQLDQWASMRSTWTDNNALYVAMKAGQLQGHQTHNDLDCGDFVLDALGTRWAGELGSGDYLSLDYFTSDEQNATRWLYYRKRTEGQNTILVDGQNQDVKALPKVTHGSTGETQGSSTVYSPPSGSTAYWVADLTSAYFNVTSFQRGVRTLNGRKQVLIQDDINSQGAIMWRMHTNATVNVDSSGTSATLTLDGQTLTMQILNAPAGAQITTGPTQRQPNDPPLPAGQSDQPNPGVLVVAINLPAGTYSLQVLFNPQWPGMQTSDFVTPASVPLNNWSLTSHN</sequence>
<accession>A0ACB8TIS7</accession>
<reference evidence="1" key="2">
    <citation type="journal article" date="2022" name="New Phytol.">
        <title>Evolutionary transition to the ectomycorrhizal habit in the genomes of a hyperdiverse lineage of mushroom-forming fungi.</title>
        <authorList>
            <person name="Looney B."/>
            <person name="Miyauchi S."/>
            <person name="Morin E."/>
            <person name="Drula E."/>
            <person name="Courty P.E."/>
            <person name="Kohler A."/>
            <person name="Kuo A."/>
            <person name="LaButti K."/>
            <person name="Pangilinan J."/>
            <person name="Lipzen A."/>
            <person name="Riley R."/>
            <person name="Andreopoulos W."/>
            <person name="He G."/>
            <person name="Johnson J."/>
            <person name="Nolan M."/>
            <person name="Tritt A."/>
            <person name="Barry K.W."/>
            <person name="Grigoriev I.V."/>
            <person name="Nagy L.G."/>
            <person name="Hibbett D."/>
            <person name="Henrissat B."/>
            <person name="Matheny P.B."/>
            <person name="Labbe J."/>
            <person name="Martin F.M."/>
        </authorList>
    </citation>
    <scope>NUCLEOTIDE SEQUENCE</scope>
    <source>
        <strain evidence="1">HHB10654</strain>
    </source>
</reference>
<protein>
    <submittedName>
        <fullName evidence="1">Uncharacterized protein</fullName>
    </submittedName>
</protein>
<comment type="caution">
    <text evidence="1">The sequence shown here is derived from an EMBL/GenBank/DDBJ whole genome shotgun (WGS) entry which is preliminary data.</text>
</comment>
<organism evidence="1 2">
    <name type="scientific">Artomyces pyxidatus</name>
    <dbReference type="NCBI Taxonomy" id="48021"/>
    <lineage>
        <taxon>Eukaryota</taxon>
        <taxon>Fungi</taxon>
        <taxon>Dikarya</taxon>
        <taxon>Basidiomycota</taxon>
        <taxon>Agaricomycotina</taxon>
        <taxon>Agaricomycetes</taxon>
        <taxon>Russulales</taxon>
        <taxon>Auriscalpiaceae</taxon>
        <taxon>Artomyces</taxon>
    </lineage>
</organism>